<dbReference type="PANTHER" id="PTHR36452:SF1">
    <property type="entry name" value="DUF2461 DOMAIN-CONTAINING PROTEIN"/>
    <property type="match status" value="1"/>
</dbReference>
<name>A0A644VTD3_9ZZZZ</name>
<dbReference type="AlphaFoldDB" id="A0A644VTD3"/>
<organism evidence="1">
    <name type="scientific">bioreactor metagenome</name>
    <dbReference type="NCBI Taxonomy" id="1076179"/>
    <lineage>
        <taxon>unclassified sequences</taxon>
        <taxon>metagenomes</taxon>
        <taxon>ecological metagenomes</taxon>
    </lineage>
</organism>
<dbReference type="EMBL" id="VSSQ01000437">
    <property type="protein sequence ID" value="MPL94675.1"/>
    <property type="molecule type" value="Genomic_DNA"/>
</dbReference>
<evidence type="ECO:0000313" key="1">
    <source>
        <dbReference type="EMBL" id="MPL94675.1"/>
    </source>
</evidence>
<comment type="caution">
    <text evidence="1">The sequence shown here is derived from an EMBL/GenBank/DDBJ whole genome shotgun (WGS) entry which is preliminary data.</text>
</comment>
<dbReference type="PIRSF" id="PIRSF028451">
    <property type="entry name" value="UCP028451"/>
    <property type="match status" value="1"/>
</dbReference>
<gene>
    <name evidence="1" type="ORF">SDC9_40830</name>
</gene>
<dbReference type="PANTHER" id="PTHR36452">
    <property type="entry name" value="CHROMOSOME 12, WHOLE GENOME SHOTGUN SEQUENCE"/>
    <property type="match status" value="1"/>
</dbReference>
<sequence length="223" mass="25773">MNIAGILNFLSDLKENNNREWFAENKHRYEETKADFETISQSLINEIARFDEDIKHVSAKDCVFRIYRDTRFSQDKTPYKTHYGVFIASGGGRKSVRGGYYLHFEPGKSFVAVGVWCPPPDVLKALRQSIFDNIEELKEITGETGFKQYFQGFYDEEKLKTAPKGFPKDFPDIDLLKLKHYMVEYTLPESLLAEKDFVSQLARILKTAQPLNAFLNFTVDEVS</sequence>
<dbReference type="InterPro" id="IPR015996">
    <property type="entry name" value="UCP028451"/>
</dbReference>
<evidence type="ECO:0008006" key="2">
    <source>
        <dbReference type="Google" id="ProtNLM"/>
    </source>
</evidence>
<dbReference type="Pfam" id="PF09365">
    <property type="entry name" value="DUF2461"/>
    <property type="match status" value="1"/>
</dbReference>
<proteinExistence type="predicted"/>
<dbReference type="NCBIfam" id="TIGR02453">
    <property type="entry name" value="TIGR02453 family protein"/>
    <property type="match status" value="1"/>
</dbReference>
<protein>
    <recommendedName>
        <fullName evidence="2">TIGR02453 family protein</fullName>
    </recommendedName>
</protein>
<accession>A0A644VTD3</accession>
<reference evidence="1" key="1">
    <citation type="submission" date="2019-08" db="EMBL/GenBank/DDBJ databases">
        <authorList>
            <person name="Kucharzyk K."/>
            <person name="Murdoch R.W."/>
            <person name="Higgins S."/>
            <person name="Loffler F."/>
        </authorList>
    </citation>
    <scope>NUCLEOTIDE SEQUENCE</scope>
</reference>
<dbReference type="InterPro" id="IPR012808">
    <property type="entry name" value="CHP02453"/>
</dbReference>